<dbReference type="GO" id="GO:0030018">
    <property type="term" value="C:Z disc"/>
    <property type="evidence" value="ECO:0007669"/>
    <property type="project" value="TreeGrafter"/>
</dbReference>
<feature type="compositionally biased region" description="Low complexity" evidence="12">
    <location>
        <begin position="66"/>
        <end position="79"/>
    </location>
</feature>
<evidence type="ECO:0000256" key="2">
    <source>
        <dbReference type="ARBA" id="ARBA00022473"/>
    </source>
</evidence>
<dbReference type="InterPro" id="IPR001781">
    <property type="entry name" value="Znf_LIM"/>
</dbReference>
<evidence type="ECO:0000256" key="9">
    <source>
        <dbReference type="ARBA" id="ARBA00044161"/>
    </source>
</evidence>
<proteinExistence type="predicted"/>
<name>A0A9L0IQG1_EQUAS</name>
<keyword evidence="6 11" id="KW-0862">Zinc</keyword>
<dbReference type="GO" id="GO:0046872">
    <property type="term" value="F:metal ion binding"/>
    <property type="evidence" value="ECO:0007669"/>
    <property type="project" value="UniProtKB-KW"/>
</dbReference>
<accession>A0A9L0IQG1</accession>
<evidence type="ECO:0000256" key="12">
    <source>
        <dbReference type="SAM" id="MobiDB-lite"/>
    </source>
</evidence>
<evidence type="ECO:0000256" key="10">
    <source>
        <dbReference type="ARBA" id="ARBA00044322"/>
    </source>
</evidence>
<evidence type="ECO:0000256" key="8">
    <source>
        <dbReference type="ARBA" id="ARBA00023242"/>
    </source>
</evidence>
<feature type="compositionally biased region" description="Pro residues" evidence="12">
    <location>
        <begin position="10"/>
        <end position="19"/>
    </location>
</feature>
<feature type="compositionally biased region" description="Basic and acidic residues" evidence="12">
    <location>
        <begin position="114"/>
        <end position="123"/>
    </location>
</feature>
<keyword evidence="7 11" id="KW-0440">LIM domain</keyword>
<keyword evidence="16" id="KW-1185">Reference proteome</keyword>
<reference evidence="15" key="3">
    <citation type="submission" date="2025-09" db="UniProtKB">
        <authorList>
            <consortium name="Ensembl"/>
        </authorList>
    </citation>
    <scope>IDENTIFICATION</scope>
</reference>
<evidence type="ECO:0000256" key="7">
    <source>
        <dbReference type="ARBA" id="ARBA00023038"/>
    </source>
</evidence>
<evidence type="ECO:0000256" key="6">
    <source>
        <dbReference type="ARBA" id="ARBA00022833"/>
    </source>
</evidence>
<evidence type="ECO:0000256" key="3">
    <source>
        <dbReference type="ARBA" id="ARBA00022723"/>
    </source>
</evidence>
<dbReference type="GO" id="GO:0008307">
    <property type="term" value="F:structural constituent of muscle"/>
    <property type="evidence" value="ECO:0007669"/>
    <property type="project" value="TreeGrafter"/>
</dbReference>
<dbReference type="GeneTree" id="ENSGT00940000154980"/>
<evidence type="ECO:0000259" key="14">
    <source>
        <dbReference type="PROSITE" id="PS50023"/>
    </source>
</evidence>
<dbReference type="GO" id="GO:0005634">
    <property type="term" value="C:nucleus"/>
    <property type="evidence" value="ECO:0007669"/>
    <property type="project" value="UniProtKB-SubCell"/>
</dbReference>
<organism evidence="15 16">
    <name type="scientific">Equus asinus</name>
    <name type="common">Donkey</name>
    <name type="synonym">Equus africanus asinus</name>
    <dbReference type="NCBI Taxonomy" id="9793"/>
    <lineage>
        <taxon>Eukaryota</taxon>
        <taxon>Metazoa</taxon>
        <taxon>Chordata</taxon>
        <taxon>Craniata</taxon>
        <taxon>Vertebrata</taxon>
        <taxon>Euteleostomi</taxon>
        <taxon>Mammalia</taxon>
        <taxon>Eutheria</taxon>
        <taxon>Laurasiatheria</taxon>
        <taxon>Perissodactyla</taxon>
        <taxon>Equidae</taxon>
        <taxon>Equus</taxon>
    </lineage>
</organism>
<gene>
    <name evidence="15" type="primary">CSRP2</name>
</gene>
<evidence type="ECO:0000313" key="16">
    <source>
        <dbReference type="Proteomes" id="UP000694387"/>
    </source>
</evidence>
<evidence type="ECO:0000256" key="4">
    <source>
        <dbReference type="ARBA" id="ARBA00022737"/>
    </source>
</evidence>
<sequence>KDEARGRVLEPPPPQPPPRSGQFPGAGASSTLGCSLRRGRQRPGARPGRRQGSRSAFPAPGRSWKRPGPCRGAAAAGAEPGRGRCRRRDAAGRGGPLAFVCRPQPEAGRASRGRRADPAERPGTRPGRRGGAPQATPTGGSLKGERSRRRGVLTRAPPGSASVLRPLCVVLLRLEMPVWGGGNKCGACGRTVYHAEEVQCDGRSFHRCCFLCSKYLPELMLRSFGSLLEGKSCGVVNKDYFRSTSGFCLSVPLDIVNAQPSSQGSRGDRDTWPSSVPRALSLHWAFPALTSSHLRPRFTQSLGRSQPGTCSFWRVLWAWLRLLIGWPLLAPACFLAGLLL</sequence>
<evidence type="ECO:0000256" key="11">
    <source>
        <dbReference type="PROSITE-ProRule" id="PRU00125"/>
    </source>
</evidence>
<keyword evidence="5" id="KW-0221">Differentiation</keyword>
<dbReference type="AlphaFoldDB" id="A0A9L0IQG1"/>
<keyword evidence="13" id="KW-0472">Membrane</keyword>
<evidence type="ECO:0000256" key="5">
    <source>
        <dbReference type="ARBA" id="ARBA00022782"/>
    </source>
</evidence>
<dbReference type="Gene3D" id="2.10.110.10">
    <property type="entry name" value="Cysteine Rich Protein"/>
    <property type="match status" value="1"/>
</dbReference>
<dbReference type="Ensembl" id="ENSEAST00005069157.1">
    <property type="protein sequence ID" value="ENSEASP00005043119.1"/>
    <property type="gene ID" value="ENSEASG00005021936.2"/>
</dbReference>
<keyword evidence="3 11" id="KW-0479">Metal-binding</keyword>
<keyword evidence="4" id="KW-0677">Repeat</keyword>
<dbReference type="SUPFAM" id="SSF57716">
    <property type="entry name" value="Glucocorticoid receptor-like (DNA-binding domain)"/>
    <property type="match status" value="1"/>
</dbReference>
<keyword evidence="13" id="KW-0812">Transmembrane</keyword>
<dbReference type="GO" id="GO:0060537">
    <property type="term" value="P:muscle tissue development"/>
    <property type="evidence" value="ECO:0007669"/>
    <property type="project" value="TreeGrafter"/>
</dbReference>
<dbReference type="Proteomes" id="UP000694387">
    <property type="component" value="Chromosome 2"/>
</dbReference>
<dbReference type="PANTHER" id="PTHR24215:SF3">
    <property type="entry name" value="CYSTEINE AND GLYCINE-RICH PROTEIN 2"/>
    <property type="match status" value="1"/>
</dbReference>
<feature type="domain" description="LIM zinc-binding" evidence="14">
    <location>
        <begin position="183"/>
        <end position="246"/>
    </location>
</feature>
<evidence type="ECO:0000313" key="15">
    <source>
        <dbReference type="Ensembl" id="ENSEASP00005043119.1"/>
    </source>
</evidence>
<dbReference type="GO" id="GO:0042805">
    <property type="term" value="F:actinin binding"/>
    <property type="evidence" value="ECO:0007669"/>
    <property type="project" value="TreeGrafter"/>
</dbReference>
<reference evidence="15" key="2">
    <citation type="submission" date="2025-08" db="UniProtKB">
        <authorList>
            <consortium name="Ensembl"/>
        </authorList>
    </citation>
    <scope>IDENTIFICATION</scope>
</reference>
<dbReference type="PROSITE" id="PS50023">
    <property type="entry name" value="LIM_DOMAIN_2"/>
    <property type="match status" value="1"/>
</dbReference>
<feature type="region of interest" description="Disordered" evidence="12">
    <location>
        <begin position="1"/>
        <end position="157"/>
    </location>
</feature>
<reference evidence="15 16" key="1">
    <citation type="journal article" date="2020" name="Nat. Commun.">
        <title>Donkey genomes provide new insights into domestication and selection for coat color.</title>
        <authorList>
            <person name="Wang"/>
            <person name="C."/>
            <person name="Li"/>
            <person name="H."/>
            <person name="Guo"/>
            <person name="Y."/>
            <person name="Huang"/>
            <person name="J."/>
            <person name="Sun"/>
            <person name="Y."/>
            <person name="Min"/>
            <person name="J."/>
            <person name="Wang"/>
            <person name="J."/>
            <person name="Fang"/>
            <person name="X."/>
            <person name="Zhao"/>
            <person name="Z."/>
            <person name="Wang"/>
            <person name="S."/>
            <person name="Zhang"/>
            <person name="Y."/>
            <person name="Liu"/>
            <person name="Q."/>
            <person name="Jiang"/>
            <person name="Q."/>
            <person name="Wang"/>
            <person name="X."/>
            <person name="Guo"/>
            <person name="Y."/>
            <person name="Yang"/>
            <person name="C."/>
            <person name="Wang"/>
            <person name="Y."/>
            <person name="Tian"/>
            <person name="F."/>
            <person name="Zhuang"/>
            <person name="G."/>
            <person name="Fan"/>
            <person name="Y."/>
            <person name="Gao"/>
            <person name="Q."/>
            <person name="Li"/>
            <person name="Y."/>
            <person name="Ju"/>
            <person name="Z."/>
            <person name="Li"/>
            <person name="J."/>
            <person name="Li"/>
            <person name="R."/>
            <person name="Hou"/>
            <person name="M."/>
            <person name="Yang"/>
            <person name="G."/>
            <person name="Liu"/>
            <person name="G."/>
            <person name="Liu"/>
            <person name="W."/>
            <person name="Guo"/>
            <person name="J."/>
            <person name="Pan"/>
            <person name="S."/>
            <person name="Fan"/>
            <person name="G."/>
            <person name="Zhang"/>
            <person name="W."/>
            <person name="Zhang"/>
            <person name="R."/>
            <person name="Yu"/>
            <person name="J."/>
            <person name="Zhang"/>
            <person name="X."/>
            <person name="Yin"/>
            <person name="Q."/>
            <person name="Ji"/>
            <person name="C."/>
            <person name="Jin"/>
            <person name="Y."/>
            <person name="Yue"/>
            <person name="G."/>
            <person name="Liu"/>
            <person name="M."/>
            <person name="Xu"/>
            <person name="J."/>
            <person name="Liu"/>
            <person name="S."/>
            <person name="Jordana"/>
            <person name="J."/>
            <person name="Noce"/>
            <person name="A."/>
            <person name="Amills"/>
            <person name="M."/>
            <person name="Wu"/>
            <person name="D.D."/>
            <person name="Li"/>
            <person name="S."/>
            <person name="Zhou"/>
            <person name="X. and Zhong"/>
            <person name="J."/>
        </authorList>
    </citation>
    <scope>NUCLEOTIDE SEQUENCE [LARGE SCALE GENOMIC DNA]</scope>
</reference>
<evidence type="ECO:0000256" key="13">
    <source>
        <dbReference type="SAM" id="Phobius"/>
    </source>
</evidence>
<keyword evidence="13" id="KW-1133">Transmembrane helix</keyword>
<comment type="subcellular location">
    <subcellularLocation>
        <location evidence="1">Nucleus</location>
    </subcellularLocation>
</comment>
<keyword evidence="2" id="KW-0217">Developmental protein</keyword>
<evidence type="ECO:0000256" key="1">
    <source>
        <dbReference type="ARBA" id="ARBA00004123"/>
    </source>
</evidence>
<keyword evidence="8" id="KW-0539">Nucleus</keyword>
<feature type="compositionally biased region" description="Basic residues" evidence="12">
    <location>
        <begin position="37"/>
        <end position="52"/>
    </location>
</feature>
<feature type="transmembrane region" description="Helical" evidence="13">
    <location>
        <begin position="316"/>
        <end position="339"/>
    </location>
</feature>
<dbReference type="GO" id="GO:0045214">
    <property type="term" value="P:sarcomere organization"/>
    <property type="evidence" value="ECO:0007669"/>
    <property type="project" value="TreeGrafter"/>
</dbReference>
<dbReference type="PANTHER" id="PTHR24215">
    <property type="entry name" value="RHO-GTPASE-ACTIVATING PROTEIN LRG1"/>
    <property type="match status" value="1"/>
</dbReference>
<protein>
    <recommendedName>
        <fullName evidence="9">Cysteine and glycine-rich protein 2</fullName>
    </recommendedName>
    <alternativeName>
        <fullName evidence="10">Cysteine-rich protein 2</fullName>
    </alternativeName>
</protein>